<evidence type="ECO:0000313" key="5">
    <source>
        <dbReference type="EMBL" id="HCT58502.1"/>
    </source>
</evidence>
<dbReference type="Gene3D" id="2.40.30.90">
    <property type="entry name" value="Bacterial fluorinating enzyme like"/>
    <property type="match status" value="1"/>
</dbReference>
<dbReference type="PANTHER" id="PTHR35092:SF1">
    <property type="entry name" value="CHLORINASE MJ1651"/>
    <property type="match status" value="1"/>
</dbReference>
<name>A0A3D4VCP6_9BACT</name>
<evidence type="ECO:0000259" key="3">
    <source>
        <dbReference type="Pfam" id="PF01887"/>
    </source>
</evidence>
<dbReference type="EMBL" id="DPIY01000010">
    <property type="protein sequence ID" value="HCT58502.1"/>
    <property type="molecule type" value="Genomic_DNA"/>
</dbReference>
<dbReference type="InterPro" id="IPR023228">
    <property type="entry name" value="SAM_OH_AdoTrfase_N_sf"/>
</dbReference>
<accession>A0A3D4VCP6</accession>
<proteinExistence type="inferred from homology"/>
<dbReference type="Pfam" id="PF20257">
    <property type="entry name" value="SAM_HAT_C"/>
    <property type="match status" value="1"/>
</dbReference>
<sequence>MSVITLLTDFGTADGYVAELKGVLVSNAPTAVLIDLSHDLPAQDVAFARLTVARYWRRFPAGTVHLVVVDPGVGTSREAIAVESEGRFLVGPDNGVLSPALFSLTARIVSVPVPISASPTFHGRDVFAPVVAALAQGTPLDALGEVFHSPVRLRTPQPRRDADGSLHGEVLTIDRFGNAMTNLVVREPGGVVVAGARTVRLVRTYGEAAPGELVALVGSSGFVELAVRDGNAALACGLARGHAVLRPAG</sequence>
<dbReference type="Pfam" id="PF01887">
    <property type="entry name" value="SAM_HAT_N"/>
    <property type="match status" value="1"/>
</dbReference>
<dbReference type="InterPro" id="IPR002747">
    <property type="entry name" value="SAM_OH_AdoTrfase"/>
</dbReference>
<dbReference type="InterPro" id="IPR023227">
    <property type="entry name" value="SAM_OH_AdoTrfase_C_sf"/>
</dbReference>
<comment type="caution">
    <text evidence="5">The sequence shown here is derived from an EMBL/GenBank/DDBJ whole genome shotgun (WGS) entry which is preliminary data.</text>
</comment>
<feature type="domain" description="S-adenosyl-l-methionine hydroxide adenosyltransferase C-terminal" evidence="4">
    <location>
        <begin position="168"/>
        <end position="244"/>
    </location>
</feature>
<gene>
    <name evidence="5" type="ORF">DGD08_14955</name>
</gene>
<organism evidence="5 6">
    <name type="scientific">Gemmatimonas aurantiaca</name>
    <dbReference type="NCBI Taxonomy" id="173480"/>
    <lineage>
        <taxon>Bacteria</taxon>
        <taxon>Pseudomonadati</taxon>
        <taxon>Gemmatimonadota</taxon>
        <taxon>Gemmatimonadia</taxon>
        <taxon>Gemmatimonadales</taxon>
        <taxon>Gemmatimonadaceae</taxon>
        <taxon>Gemmatimonas</taxon>
    </lineage>
</organism>
<dbReference type="InterPro" id="IPR046469">
    <property type="entry name" value="SAM_HAT_N"/>
</dbReference>
<evidence type="ECO:0000259" key="4">
    <source>
        <dbReference type="Pfam" id="PF20257"/>
    </source>
</evidence>
<dbReference type="Gene3D" id="3.40.50.10790">
    <property type="entry name" value="S-adenosyl-l-methionine hydroxide adenosyltransferase, N-terminal"/>
    <property type="match status" value="1"/>
</dbReference>
<dbReference type="AlphaFoldDB" id="A0A3D4VCP6"/>
<evidence type="ECO:0000313" key="6">
    <source>
        <dbReference type="Proteomes" id="UP000264071"/>
    </source>
</evidence>
<dbReference type="SUPFAM" id="SSF101852">
    <property type="entry name" value="Bacterial fluorinating enzyme, C-terminal domain"/>
    <property type="match status" value="1"/>
</dbReference>
<evidence type="ECO:0008006" key="7">
    <source>
        <dbReference type="Google" id="ProtNLM"/>
    </source>
</evidence>
<comment type="similarity">
    <text evidence="2">Belongs to the SAM hydrolase / SAM-dependent halogenase family.</text>
</comment>
<dbReference type="PANTHER" id="PTHR35092">
    <property type="entry name" value="CHLORINASE MJ1651"/>
    <property type="match status" value="1"/>
</dbReference>
<dbReference type="PIRSF" id="PIRSF006779">
    <property type="entry name" value="UCP006779"/>
    <property type="match status" value="1"/>
</dbReference>
<protein>
    <recommendedName>
        <fullName evidence="7">SAM-dependent chlorinase/fluorinase</fullName>
    </recommendedName>
</protein>
<dbReference type="InterPro" id="IPR046470">
    <property type="entry name" value="SAM_HAT_C"/>
</dbReference>
<reference evidence="5 6" key="1">
    <citation type="journal article" date="2018" name="Nat. Biotechnol.">
        <title>A standardized bacterial taxonomy based on genome phylogeny substantially revises the tree of life.</title>
        <authorList>
            <person name="Parks D.H."/>
            <person name="Chuvochina M."/>
            <person name="Waite D.W."/>
            <person name="Rinke C."/>
            <person name="Skarshewski A."/>
            <person name="Chaumeil P.A."/>
            <person name="Hugenholtz P."/>
        </authorList>
    </citation>
    <scope>NUCLEOTIDE SEQUENCE [LARGE SCALE GENOMIC DNA]</scope>
    <source>
        <strain evidence="5">UBA8844</strain>
    </source>
</reference>
<dbReference type="Proteomes" id="UP000264071">
    <property type="component" value="Unassembled WGS sequence"/>
</dbReference>
<dbReference type="OMA" id="GSFVMEQ"/>
<evidence type="ECO:0000256" key="1">
    <source>
        <dbReference type="ARBA" id="ARBA00022691"/>
    </source>
</evidence>
<feature type="domain" description="S-adenosyl-l-methionine hydroxide adenosyltransferase N-terminal" evidence="3">
    <location>
        <begin position="4"/>
        <end position="144"/>
    </location>
</feature>
<dbReference type="SUPFAM" id="SSF102522">
    <property type="entry name" value="Bacterial fluorinating enzyme, N-terminal domain"/>
    <property type="match status" value="1"/>
</dbReference>
<evidence type="ECO:0000256" key="2">
    <source>
        <dbReference type="ARBA" id="ARBA00024035"/>
    </source>
</evidence>
<keyword evidence="1" id="KW-0949">S-adenosyl-L-methionine</keyword>